<gene>
    <name evidence="7" type="ORF">K7395_07080</name>
</gene>
<dbReference type="GO" id="GO:0005737">
    <property type="term" value="C:cytoplasm"/>
    <property type="evidence" value="ECO:0007669"/>
    <property type="project" value="TreeGrafter"/>
</dbReference>
<evidence type="ECO:0000313" key="6">
    <source>
        <dbReference type="EMBL" id="AWR88390.1"/>
    </source>
</evidence>
<evidence type="ECO:0000259" key="5">
    <source>
        <dbReference type="Pfam" id="PF01370"/>
    </source>
</evidence>
<evidence type="ECO:0000313" key="7">
    <source>
        <dbReference type="EMBL" id="USC46516.1"/>
    </source>
</evidence>
<dbReference type="EMBL" id="MH101993">
    <property type="protein sequence ID" value="AWR88390.1"/>
    <property type="molecule type" value="Genomic_DNA"/>
</dbReference>
<keyword evidence="8" id="KW-1185">Reference proteome</keyword>
<feature type="domain" description="NAD-dependent epimerase/dehydratase" evidence="5">
    <location>
        <begin position="4"/>
        <end position="245"/>
    </location>
</feature>
<keyword evidence="4" id="KW-0456">Lyase</keyword>
<dbReference type="Gene3D" id="3.40.50.720">
    <property type="entry name" value="NAD(P)-binding Rossmann-like Domain"/>
    <property type="match status" value="1"/>
</dbReference>
<dbReference type="SUPFAM" id="SSF51735">
    <property type="entry name" value="NAD(P)-binding Rossmann-fold domains"/>
    <property type="match status" value="1"/>
</dbReference>
<evidence type="ECO:0000313" key="8">
    <source>
        <dbReference type="Proteomes" id="UP001056079"/>
    </source>
</evidence>
<evidence type="ECO:0000256" key="1">
    <source>
        <dbReference type="ARBA" id="ARBA00001911"/>
    </source>
</evidence>
<dbReference type="GO" id="GO:0048040">
    <property type="term" value="F:UDP-glucuronate decarboxylase activity"/>
    <property type="evidence" value="ECO:0007669"/>
    <property type="project" value="TreeGrafter"/>
</dbReference>
<proteinExistence type="predicted"/>
<dbReference type="EMBL" id="CP098609">
    <property type="protein sequence ID" value="USC46516.1"/>
    <property type="molecule type" value="Genomic_DNA"/>
</dbReference>
<dbReference type="InterPro" id="IPR036291">
    <property type="entry name" value="NAD(P)-bd_dom_sf"/>
</dbReference>
<evidence type="ECO:0000256" key="3">
    <source>
        <dbReference type="ARBA" id="ARBA00023027"/>
    </source>
</evidence>
<organism evidence="6">
    <name type="scientific">Streptomyces filamentosus</name>
    <name type="common">Streptomyces roseosporus</name>
    <dbReference type="NCBI Taxonomy" id="67294"/>
    <lineage>
        <taxon>Bacteria</taxon>
        <taxon>Bacillati</taxon>
        <taxon>Actinomycetota</taxon>
        <taxon>Actinomycetes</taxon>
        <taxon>Kitasatosporales</taxon>
        <taxon>Streptomycetaceae</taxon>
        <taxon>Streptomyces</taxon>
    </lineage>
</organism>
<dbReference type="PANTHER" id="PTHR43078:SF6">
    <property type="entry name" value="UDP-GLUCURONIC ACID DECARBOXYLASE 1"/>
    <property type="match status" value="1"/>
</dbReference>
<dbReference type="Proteomes" id="UP001056079">
    <property type="component" value="Chromosome"/>
</dbReference>
<dbReference type="RefSeq" id="WP_006128103.1">
    <property type="nucleotide sequence ID" value="NZ_CP098609.1"/>
</dbReference>
<protein>
    <submittedName>
        <fullName evidence="7">NAD-dependent epimerase/dehydratase family protein</fullName>
    </submittedName>
    <submittedName>
        <fullName evidence="6">Putative NAD-dependent epimerase/dehydratase</fullName>
    </submittedName>
</protein>
<dbReference type="Pfam" id="PF01370">
    <property type="entry name" value="Epimerase"/>
    <property type="match status" value="1"/>
</dbReference>
<evidence type="ECO:0000256" key="4">
    <source>
        <dbReference type="ARBA" id="ARBA00023239"/>
    </source>
</evidence>
<dbReference type="PANTHER" id="PTHR43078">
    <property type="entry name" value="UDP-GLUCURONIC ACID DECARBOXYLASE-RELATED"/>
    <property type="match status" value="1"/>
</dbReference>
<reference evidence="7" key="2">
    <citation type="submission" date="2021-08" db="EMBL/GenBank/DDBJ databases">
        <title>DNA methylation of m4C regulates biosynthesis of daptomycin in Streptomyces roseosporus L30.</title>
        <authorList>
            <person name="Fang J.-L."/>
        </authorList>
    </citation>
    <scope>NUCLEOTIDE SEQUENCE</scope>
    <source>
        <strain evidence="7">L30</strain>
    </source>
</reference>
<dbReference type="GO" id="GO:0042732">
    <property type="term" value="P:D-xylose metabolic process"/>
    <property type="evidence" value="ECO:0007669"/>
    <property type="project" value="InterPro"/>
</dbReference>
<name>A0A2U9I6D8_STRFL</name>
<comment type="cofactor">
    <cofactor evidence="1">
        <name>NAD(+)</name>
        <dbReference type="ChEBI" id="CHEBI:57540"/>
    </cofactor>
</comment>
<evidence type="ECO:0000256" key="2">
    <source>
        <dbReference type="ARBA" id="ARBA00022793"/>
    </source>
</evidence>
<accession>A0A2U9I6D8</accession>
<reference evidence="6" key="1">
    <citation type="journal article" date="2018" name="ChemBioChem">
        <title>Auroramycin, a potent antibiotic from Streptomyces roseosporus by CRISPR-Cas9 activation.</title>
        <authorList>
            <person name="Zhao H."/>
            <person name="Lim Y.H."/>
            <person name="Wong F.T."/>
            <person name="Yeo W.L."/>
            <person name="Ching K.C."/>
            <person name="Lim Y.W."/>
            <person name="Heng E."/>
            <person name="Chen S."/>
            <person name="Tsai D.J."/>
            <person name="Lauderdale T.L."/>
            <person name="Shia K.S."/>
            <person name="Ho Y.S."/>
            <person name="Hoon S."/>
            <person name="Ang E.L."/>
            <person name="Zhang M.M."/>
        </authorList>
    </citation>
    <scope>NUCLEOTIDE SEQUENCE</scope>
    <source>
        <strain evidence="6">NRRL 15998</strain>
    </source>
</reference>
<dbReference type="AlphaFoldDB" id="A0A2U9I6D8"/>
<dbReference type="GO" id="GO:0070403">
    <property type="term" value="F:NAD+ binding"/>
    <property type="evidence" value="ECO:0007669"/>
    <property type="project" value="InterPro"/>
</dbReference>
<keyword evidence="3" id="KW-0520">NAD</keyword>
<keyword evidence="2" id="KW-0210">Decarboxylase</keyword>
<dbReference type="InterPro" id="IPR001509">
    <property type="entry name" value="Epimerase_deHydtase"/>
</dbReference>
<sequence>MRCLITGGAGFIGSHLTEHLLGLGHEVVVLDDFSTGSDRNLAPFSGHPGLVRVVRGSVCDRETVESCMPGVDAIYHLAAAVGVFTILGNTLDCLRTNLHGTETVLETARAHGVPILVASTSEIYGKNTADGLSEEADRVLGSPLKNRWSYAEAKALDETLAHLYGVEYGVSTVIVRLFNTVGPRQSGQYGMVIPRFVGQALAGEPITVFGDGTQVRCFCHVHDIVPALVTLLENADTHGTVYNLGNAEQISITALAQRVVEATGSSSPVVKVPYEQAYGPGFEDMQRRIPDCTRARERIGFRPRRTLDEIIAAVAEDLERQGREDSVL</sequence>
<dbReference type="InterPro" id="IPR044516">
    <property type="entry name" value="UXS-like"/>
</dbReference>